<evidence type="ECO:0000256" key="1">
    <source>
        <dbReference type="ARBA" id="ARBA00023125"/>
    </source>
</evidence>
<dbReference type="InterPro" id="IPR001647">
    <property type="entry name" value="HTH_TetR"/>
</dbReference>
<dbReference type="InterPro" id="IPR050109">
    <property type="entry name" value="HTH-type_TetR-like_transc_reg"/>
</dbReference>
<accession>A0ABY6Q978</accession>
<gene>
    <name evidence="4" type="ORF">E0F26_10165</name>
</gene>
<dbReference type="SUPFAM" id="SSF46689">
    <property type="entry name" value="Homeodomain-like"/>
    <property type="match status" value="1"/>
</dbReference>
<evidence type="ECO:0000256" key="2">
    <source>
        <dbReference type="PROSITE-ProRule" id="PRU00335"/>
    </source>
</evidence>
<sequence length="192" mass="22099">MTTITQIADGRRQRSERSRKAMIDAALALIQEGNFAPTAREISERAGVGIRSFFRQFEDMDSLFLAVDEEISESVVSSFLHRGDREGDLETRLGSLVLTYTEAFETHRALLLATKSLRWSSQVLKDNYAHYQVLSRDNKEAWIPELKSLPEEDRQLLDACLSFEMWHRLREIQGLPITEARSVILRVFLKLI</sequence>
<keyword evidence="5" id="KW-1185">Reference proteome</keyword>
<reference evidence="4 5" key="1">
    <citation type="submission" date="2019-02" db="EMBL/GenBank/DDBJ databases">
        <title>Halieaceae_genomes.</title>
        <authorList>
            <person name="Li S.-H."/>
        </authorList>
    </citation>
    <scope>NUCLEOTIDE SEQUENCE [LARGE SCALE GENOMIC DNA]</scope>
    <source>
        <strain evidence="4 5">JH123</strain>
    </source>
</reference>
<dbReference type="PROSITE" id="PS50977">
    <property type="entry name" value="HTH_TETR_2"/>
    <property type="match status" value="1"/>
</dbReference>
<dbReference type="InterPro" id="IPR009057">
    <property type="entry name" value="Homeodomain-like_sf"/>
</dbReference>
<dbReference type="Gene3D" id="1.10.357.10">
    <property type="entry name" value="Tetracycline Repressor, domain 2"/>
    <property type="match status" value="1"/>
</dbReference>
<name>A0ABY6Q978_9GAMM</name>
<evidence type="ECO:0000259" key="3">
    <source>
        <dbReference type="PROSITE" id="PS50977"/>
    </source>
</evidence>
<dbReference type="PANTHER" id="PTHR30055">
    <property type="entry name" value="HTH-TYPE TRANSCRIPTIONAL REGULATOR RUTR"/>
    <property type="match status" value="1"/>
</dbReference>
<feature type="domain" description="HTH tetR-type" evidence="3">
    <location>
        <begin position="16"/>
        <end position="75"/>
    </location>
</feature>
<dbReference type="Proteomes" id="UP001317963">
    <property type="component" value="Chromosome"/>
</dbReference>
<protein>
    <submittedName>
        <fullName evidence="4">TetR/AcrR family transcriptional regulator</fullName>
    </submittedName>
</protein>
<organism evidence="4 5">
    <name type="scientific">Candidatus Paraluminiphilus aquimaris</name>
    <dbReference type="NCBI Taxonomy" id="2518994"/>
    <lineage>
        <taxon>Bacteria</taxon>
        <taxon>Pseudomonadati</taxon>
        <taxon>Pseudomonadota</taxon>
        <taxon>Gammaproteobacteria</taxon>
        <taxon>Cellvibrionales</taxon>
        <taxon>Halieaceae</taxon>
        <taxon>Candidatus Paraluminiphilus</taxon>
    </lineage>
</organism>
<evidence type="ECO:0000313" key="4">
    <source>
        <dbReference type="EMBL" id="UZP75624.1"/>
    </source>
</evidence>
<dbReference type="PANTHER" id="PTHR30055:SF226">
    <property type="entry name" value="HTH-TYPE TRANSCRIPTIONAL REGULATOR PKSA"/>
    <property type="match status" value="1"/>
</dbReference>
<dbReference type="Pfam" id="PF00440">
    <property type="entry name" value="TetR_N"/>
    <property type="match status" value="1"/>
</dbReference>
<keyword evidence="1 2" id="KW-0238">DNA-binding</keyword>
<dbReference type="EMBL" id="CP036501">
    <property type="protein sequence ID" value="UZP75624.1"/>
    <property type="molecule type" value="Genomic_DNA"/>
</dbReference>
<feature type="DNA-binding region" description="H-T-H motif" evidence="2">
    <location>
        <begin position="38"/>
        <end position="57"/>
    </location>
</feature>
<evidence type="ECO:0000313" key="5">
    <source>
        <dbReference type="Proteomes" id="UP001317963"/>
    </source>
</evidence>
<proteinExistence type="predicted"/>